<dbReference type="SUPFAM" id="SSF81296">
    <property type="entry name" value="E set domains"/>
    <property type="match status" value="1"/>
</dbReference>
<evidence type="ECO:0000259" key="5">
    <source>
        <dbReference type="Pfam" id="PF02221"/>
    </source>
</evidence>
<keyword evidence="3" id="KW-0964">Secreted</keyword>
<name>A0A9Q0RWR5_9DIPT</name>
<protein>
    <submittedName>
        <fullName evidence="6">Mite group 2 allergen-like Ixo r 2</fullName>
    </submittedName>
</protein>
<dbReference type="Gene3D" id="2.60.40.770">
    <property type="match status" value="1"/>
</dbReference>
<dbReference type="InterPro" id="IPR014756">
    <property type="entry name" value="Ig_E-set"/>
</dbReference>
<proteinExistence type="inferred from homology"/>
<evidence type="ECO:0000256" key="1">
    <source>
        <dbReference type="ARBA" id="ARBA00004613"/>
    </source>
</evidence>
<dbReference type="Pfam" id="PF02221">
    <property type="entry name" value="E1_DerP2_DerF2"/>
    <property type="match status" value="1"/>
</dbReference>
<gene>
    <name evidence="6" type="primary">ALL2L_0</name>
    <name evidence="6" type="ORF">Bhyg_13726</name>
</gene>
<feature type="chain" id="PRO_5040256494" evidence="4">
    <location>
        <begin position="18"/>
        <end position="153"/>
    </location>
</feature>
<feature type="domain" description="MD-2-related lipid-recognition" evidence="5">
    <location>
        <begin position="27"/>
        <end position="144"/>
    </location>
</feature>
<evidence type="ECO:0000256" key="3">
    <source>
        <dbReference type="ARBA" id="ARBA00022525"/>
    </source>
</evidence>
<feature type="signal peptide" evidence="4">
    <location>
        <begin position="1"/>
        <end position="17"/>
    </location>
</feature>
<dbReference type="InterPro" id="IPR003172">
    <property type="entry name" value="ML_dom"/>
</dbReference>
<evidence type="ECO:0000313" key="6">
    <source>
        <dbReference type="EMBL" id="KAJ6635143.1"/>
    </source>
</evidence>
<accession>A0A9Q0RWR5</accession>
<dbReference type="AlphaFoldDB" id="A0A9Q0RWR5"/>
<evidence type="ECO:0000313" key="7">
    <source>
        <dbReference type="Proteomes" id="UP001151699"/>
    </source>
</evidence>
<dbReference type="EMBL" id="WJQU01000004">
    <property type="protein sequence ID" value="KAJ6635143.1"/>
    <property type="molecule type" value="Genomic_DNA"/>
</dbReference>
<evidence type="ECO:0000256" key="4">
    <source>
        <dbReference type="SAM" id="SignalP"/>
    </source>
</evidence>
<evidence type="ECO:0000256" key="2">
    <source>
        <dbReference type="ARBA" id="ARBA00006370"/>
    </source>
</evidence>
<sequence length="153" mass="16287">MLSYLLAVAFIPAVVFGHHHILPCPGGLPTPTAVRVQGCDSFPCYINSGDLVSYEVDFVQPHTTDALTLALNATVFGVEREVTLPPGASNACNSLIGASCPVSEGQSVTQGTTIPVFTEYHGGIPAQLRFQISHTMHGHEHICVCTLVNFIIN</sequence>
<dbReference type="Proteomes" id="UP001151699">
    <property type="component" value="Chromosome C"/>
</dbReference>
<organism evidence="6 7">
    <name type="scientific">Pseudolycoriella hygida</name>
    <dbReference type="NCBI Taxonomy" id="35572"/>
    <lineage>
        <taxon>Eukaryota</taxon>
        <taxon>Metazoa</taxon>
        <taxon>Ecdysozoa</taxon>
        <taxon>Arthropoda</taxon>
        <taxon>Hexapoda</taxon>
        <taxon>Insecta</taxon>
        <taxon>Pterygota</taxon>
        <taxon>Neoptera</taxon>
        <taxon>Endopterygota</taxon>
        <taxon>Diptera</taxon>
        <taxon>Nematocera</taxon>
        <taxon>Sciaroidea</taxon>
        <taxon>Sciaridae</taxon>
        <taxon>Pseudolycoriella</taxon>
    </lineage>
</organism>
<dbReference type="FunFam" id="2.60.40.770:FF:000001">
    <property type="entry name" value="NPC intracellular cholesterol transporter 2"/>
    <property type="match status" value="1"/>
</dbReference>
<dbReference type="OrthoDB" id="6489092at2759"/>
<reference evidence="6" key="1">
    <citation type="submission" date="2022-07" db="EMBL/GenBank/DDBJ databases">
        <authorList>
            <person name="Trinca V."/>
            <person name="Uliana J.V.C."/>
            <person name="Torres T.T."/>
            <person name="Ward R.J."/>
            <person name="Monesi N."/>
        </authorList>
    </citation>
    <scope>NUCLEOTIDE SEQUENCE</scope>
    <source>
        <strain evidence="6">HSMRA1968</strain>
        <tissue evidence="6">Whole embryos</tissue>
    </source>
</reference>
<comment type="subcellular location">
    <subcellularLocation>
        <location evidence="1">Secreted</location>
    </subcellularLocation>
</comment>
<dbReference type="GO" id="GO:0005576">
    <property type="term" value="C:extracellular region"/>
    <property type="evidence" value="ECO:0007669"/>
    <property type="project" value="UniProtKB-SubCell"/>
</dbReference>
<keyword evidence="7" id="KW-1185">Reference proteome</keyword>
<keyword evidence="4" id="KW-0732">Signal</keyword>
<comment type="caution">
    <text evidence="6">The sequence shown here is derived from an EMBL/GenBank/DDBJ whole genome shotgun (WGS) entry which is preliminary data.</text>
</comment>
<comment type="similarity">
    <text evidence="2">Belongs to the NPC2 family.</text>
</comment>